<dbReference type="InterPro" id="IPR000571">
    <property type="entry name" value="Znf_CCCH"/>
</dbReference>
<dbReference type="Proteomes" id="UP001318040">
    <property type="component" value="Chromosome 63"/>
</dbReference>
<feature type="region of interest" description="Disordered" evidence="7">
    <location>
        <begin position="97"/>
        <end position="126"/>
    </location>
</feature>
<feature type="domain" description="C3H1-type" evidence="8">
    <location>
        <begin position="438"/>
        <end position="464"/>
    </location>
</feature>
<dbReference type="PROSITE" id="PS50103">
    <property type="entry name" value="ZF_C3H1"/>
    <property type="match status" value="4"/>
</dbReference>
<feature type="zinc finger region" description="C3H1-type" evidence="6">
    <location>
        <begin position="382"/>
        <end position="410"/>
    </location>
</feature>
<feature type="zinc finger region" description="C3H1-type" evidence="6">
    <location>
        <begin position="438"/>
        <end position="464"/>
    </location>
</feature>
<keyword evidence="3 6" id="KW-0863">Zinc-finger</keyword>
<feature type="compositionally biased region" description="Low complexity" evidence="7">
    <location>
        <begin position="554"/>
        <end position="570"/>
    </location>
</feature>
<feature type="compositionally biased region" description="Low complexity" evidence="7">
    <location>
        <begin position="519"/>
        <end position="533"/>
    </location>
</feature>
<dbReference type="KEGG" id="pmrn:116956062"/>
<evidence type="ECO:0000256" key="1">
    <source>
        <dbReference type="ARBA" id="ARBA00022723"/>
    </source>
</evidence>
<dbReference type="Gene3D" id="4.10.1000.10">
    <property type="entry name" value="Zinc finger, CCCH-type"/>
    <property type="match status" value="2"/>
</dbReference>
<feature type="compositionally biased region" description="Low complexity" evidence="7">
    <location>
        <begin position="267"/>
        <end position="291"/>
    </location>
</feature>
<reference evidence="10" key="1">
    <citation type="submission" date="2025-08" db="UniProtKB">
        <authorList>
            <consortium name="RefSeq"/>
        </authorList>
    </citation>
    <scope>IDENTIFICATION</scope>
    <source>
        <tissue evidence="10">Sperm</tissue>
    </source>
</reference>
<proteinExistence type="predicted"/>
<keyword evidence="1 6" id="KW-0479">Metal-binding</keyword>
<evidence type="ECO:0000313" key="9">
    <source>
        <dbReference type="Proteomes" id="UP001318040"/>
    </source>
</evidence>
<feature type="domain" description="C3H1-type" evidence="8">
    <location>
        <begin position="382"/>
        <end position="410"/>
    </location>
</feature>
<dbReference type="FunFam" id="4.10.1000.10:FF:000008">
    <property type="entry name" value="zinc finger CCCH domain-containing protein 3"/>
    <property type="match status" value="1"/>
</dbReference>
<keyword evidence="2" id="KW-0677">Repeat</keyword>
<accession>A0AAJ7UCS8</accession>
<gene>
    <name evidence="10" type="primary">ZC3H3</name>
</gene>
<dbReference type="PANTHER" id="PTHR46156">
    <property type="entry name" value="CCCH ZINGC FINGER"/>
    <property type="match status" value="1"/>
</dbReference>
<feature type="zinc finger region" description="C3H1-type" evidence="6">
    <location>
        <begin position="414"/>
        <end position="437"/>
    </location>
</feature>
<organism evidence="9 10">
    <name type="scientific">Petromyzon marinus</name>
    <name type="common">Sea lamprey</name>
    <dbReference type="NCBI Taxonomy" id="7757"/>
    <lineage>
        <taxon>Eukaryota</taxon>
        <taxon>Metazoa</taxon>
        <taxon>Chordata</taxon>
        <taxon>Craniata</taxon>
        <taxon>Vertebrata</taxon>
        <taxon>Cyclostomata</taxon>
        <taxon>Hyperoartia</taxon>
        <taxon>Petromyzontiformes</taxon>
        <taxon>Petromyzontidae</taxon>
        <taxon>Petromyzon</taxon>
    </lineage>
</organism>
<dbReference type="GO" id="GO:0005634">
    <property type="term" value="C:nucleus"/>
    <property type="evidence" value="ECO:0007669"/>
    <property type="project" value="TreeGrafter"/>
</dbReference>
<evidence type="ECO:0000256" key="6">
    <source>
        <dbReference type="PROSITE-ProRule" id="PRU00723"/>
    </source>
</evidence>
<feature type="domain" description="C3H1-type" evidence="8">
    <location>
        <begin position="414"/>
        <end position="437"/>
    </location>
</feature>
<dbReference type="GO" id="GO:0008270">
    <property type="term" value="F:zinc ion binding"/>
    <property type="evidence" value="ECO:0007669"/>
    <property type="project" value="UniProtKB-KW"/>
</dbReference>
<dbReference type="CTD" id="23144"/>
<evidence type="ECO:0000256" key="3">
    <source>
        <dbReference type="ARBA" id="ARBA00022771"/>
    </source>
</evidence>
<protein>
    <recommendedName>
        <fullName evidence="5">Zinc finger CCCH domain-containing protein 3</fullName>
    </recommendedName>
</protein>
<feature type="domain" description="C3H1-type" evidence="8">
    <location>
        <begin position="465"/>
        <end position="492"/>
    </location>
</feature>
<evidence type="ECO:0000313" key="10">
    <source>
        <dbReference type="RefSeq" id="XP_032833384.1"/>
    </source>
</evidence>
<evidence type="ECO:0000256" key="5">
    <source>
        <dbReference type="ARBA" id="ARBA00071600"/>
    </source>
</evidence>
<evidence type="ECO:0000256" key="7">
    <source>
        <dbReference type="SAM" id="MobiDB-lite"/>
    </source>
</evidence>
<keyword evidence="4 6" id="KW-0862">Zinc</keyword>
<evidence type="ECO:0000256" key="2">
    <source>
        <dbReference type="ARBA" id="ARBA00022737"/>
    </source>
</evidence>
<keyword evidence="9" id="KW-1185">Reference proteome</keyword>
<dbReference type="AlphaFoldDB" id="A0AAJ7UCS8"/>
<dbReference type="RefSeq" id="XP_032833384.1">
    <property type="nucleotide sequence ID" value="XM_032977493.1"/>
</dbReference>
<feature type="region of interest" description="Disordered" evidence="7">
    <location>
        <begin position="519"/>
        <end position="634"/>
    </location>
</feature>
<dbReference type="SUPFAM" id="SSF90229">
    <property type="entry name" value="CCCH zinc finger"/>
    <property type="match status" value="1"/>
</dbReference>
<dbReference type="SMART" id="SM00356">
    <property type="entry name" value="ZnF_C3H1"/>
    <property type="match status" value="5"/>
</dbReference>
<dbReference type="InterPro" id="IPR036855">
    <property type="entry name" value="Znf_CCCH_sf"/>
</dbReference>
<feature type="region of interest" description="Disordered" evidence="7">
    <location>
        <begin position="258"/>
        <end position="297"/>
    </location>
</feature>
<feature type="zinc finger region" description="C3H1-type" evidence="6">
    <location>
        <begin position="465"/>
        <end position="492"/>
    </location>
</feature>
<sequence>MVRSSTPLSARSKAATTKYVWTGATARHGGPLAATPASCVSPGWGLSPVTWSRRTDAESTEVGSATSSAGAAVAAAITAAAVTAAARPQKGRLPRLTAAPKAASPAAMRAGTSRYKWKSSGGDGGGNPCGTVRTPPPSASAACPGAAILAPARNRTKFVRRRSVLYATTATPRVTGKVALRTRYKLVRQPWGPASPRTPRSGPHARGDFMTRRMSVIKSRPQADLTLAHSSADVWWGRRCLRLIGGVAYSVTAQRLARAGHARPPSQQQQQQQQRGHGAASSPARTPSPARSRAKGGKTLHVYVNQGGVRYSASHSGKKLRRLHSPRLGANTMFSARSPASLSPGSFSFSASSTGSSRVLPSRAVQRSVQLIRRARLWRRLERPRDYCTFYNRFGRCNRGDACTFLHDPDKVAVCTRFLRGTCRKTDGTCQFSHKVSREKMPVCCYYLRGVCSSADCPYSHVKVSRKAEACADFLKGYCPLAEKCKKLHTLECPEFRRTGSCQRGQRCRLLHRAAGTSRTTAGPAAAAKVAAGQLRGTRGAERPGRSARTTESAALQRRTAATTADAAAAGIVTSDDGGDDAARGKPRQLPSFIALGGEPAEASATVSPRRAGASLHIRPRLPEVNPAAKARKS</sequence>
<evidence type="ECO:0000256" key="4">
    <source>
        <dbReference type="ARBA" id="ARBA00022833"/>
    </source>
</evidence>
<dbReference type="PANTHER" id="PTHR46156:SF1">
    <property type="entry name" value="ZINC FINGER CCCH DOMAIN-CONTAINING PROTEIN 3"/>
    <property type="match status" value="1"/>
</dbReference>
<evidence type="ECO:0000259" key="8">
    <source>
        <dbReference type="PROSITE" id="PS50103"/>
    </source>
</evidence>
<feature type="compositionally biased region" description="Low complexity" evidence="7">
    <location>
        <begin position="98"/>
        <end position="110"/>
    </location>
</feature>
<name>A0AAJ7UCS8_PETMA</name>
<dbReference type="Pfam" id="PF00642">
    <property type="entry name" value="zf-CCCH"/>
    <property type="match status" value="1"/>
</dbReference>